<dbReference type="Pfam" id="PF00083">
    <property type="entry name" value="Sugar_tr"/>
    <property type="match status" value="1"/>
</dbReference>
<evidence type="ECO:0000256" key="5">
    <source>
        <dbReference type="ARBA" id="ARBA00023136"/>
    </source>
</evidence>
<name>A0A0K0XGD2_MYCGD</name>
<keyword evidence="5 6" id="KW-0472">Membrane</keyword>
<organism evidence="8 9">
    <name type="scientific">Mycolicibacterium goodii</name>
    <name type="common">Mycobacterium goodii</name>
    <dbReference type="NCBI Taxonomy" id="134601"/>
    <lineage>
        <taxon>Bacteria</taxon>
        <taxon>Bacillati</taxon>
        <taxon>Actinomycetota</taxon>
        <taxon>Actinomycetes</taxon>
        <taxon>Mycobacteriales</taxon>
        <taxon>Mycobacteriaceae</taxon>
        <taxon>Mycolicibacterium</taxon>
    </lineage>
</organism>
<dbReference type="EMBL" id="CP012150">
    <property type="protein sequence ID" value="AKS36441.1"/>
    <property type="molecule type" value="Genomic_DNA"/>
</dbReference>
<keyword evidence="4 6" id="KW-1133">Transmembrane helix</keyword>
<feature type="domain" description="Major facilitator superfamily (MFS) profile" evidence="7">
    <location>
        <begin position="12"/>
        <end position="419"/>
    </location>
</feature>
<feature type="transmembrane region" description="Helical" evidence="6">
    <location>
        <begin position="77"/>
        <end position="96"/>
    </location>
</feature>
<dbReference type="AlphaFoldDB" id="A0A0K0XGD2"/>
<dbReference type="PROSITE" id="PS00217">
    <property type="entry name" value="SUGAR_TRANSPORT_2"/>
    <property type="match status" value="1"/>
</dbReference>
<dbReference type="Gene3D" id="1.20.1250.20">
    <property type="entry name" value="MFS general substrate transporter like domains"/>
    <property type="match status" value="1"/>
</dbReference>
<feature type="transmembrane region" description="Helical" evidence="6">
    <location>
        <begin position="168"/>
        <end position="187"/>
    </location>
</feature>
<dbReference type="RefSeq" id="WP_049748855.1">
    <property type="nucleotide sequence ID" value="NZ_CP012150.1"/>
</dbReference>
<evidence type="ECO:0000256" key="4">
    <source>
        <dbReference type="ARBA" id="ARBA00022989"/>
    </source>
</evidence>
<feature type="transmembrane region" description="Helical" evidence="6">
    <location>
        <begin position="136"/>
        <end position="156"/>
    </location>
</feature>
<dbReference type="GO" id="GO:0005886">
    <property type="term" value="C:plasma membrane"/>
    <property type="evidence" value="ECO:0007669"/>
    <property type="project" value="UniProtKB-SubCell"/>
</dbReference>
<feature type="transmembrane region" description="Helical" evidence="6">
    <location>
        <begin position="50"/>
        <end position="70"/>
    </location>
</feature>
<comment type="similarity">
    <text evidence="2">Belongs to the major facilitator superfamily. Sugar transporter (TC 2.A.1.1) family.</text>
</comment>
<evidence type="ECO:0000256" key="6">
    <source>
        <dbReference type="SAM" id="Phobius"/>
    </source>
</evidence>
<evidence type="ECO:0000256" key="2">
    <source>
        <dbReference type="ARBA" id="ARBA00010992"/>
    </source>
</evidence>
<feature type="transmembrane region" description="Helical" evidence="6">
    <location>
        <begin position="241"/>
        <end position="270"/>
    </location>
</feature>
<dbReference type="PATRIC" id="fig|134601.6.peg.3807"/>
<dbReference type="InterPro" id="IPR050360">
    <property type="entry name" value="MFS_Sugar_Transporters"/>
</dbReference>
<protein>
    <submittedName>
        <fullName evidence="8">Major facilitator transporter</fullName>
    </submittedName>
</protein>
<evidence type="ECO:0000313" key="9">
    <source>
        <dbReference type="Proteomes" id="UP000062255"/>
    </source>
</evidence>
<evidence type="ECO:0000313" key="8">
    <source>
        <dbReference type="EMBL" id="AKS36441.1"/>
    </source>
</evidence>
<accession>A0A0K0XGD2</accession>
<dbReference type="Proteomes" id="UP000062255">
    <property type="component" value="Chromosome"/>
</dbReference>
<reference evidence="8 9" key="1">
    <citation type="submission" date="2015-07" db="EMBL/GenBank/DDBJ databases">
        <title>Complete genome sequence of Mycobacterium goodii X7B, a facultative thermophilic biodesulfurizing bacterium.</title>
        <authorList>
            <person name="Yu B."/>
            <person name="Li F."/>
            <person name="Xu P."/>
        </authorList>
    </citation>
    <scope>NUCLEOTIDE SEQUENCE [LARGE SCALE GENOMIC DNA]</scope>
    <source>
        <strain evidence="8 9">X7B</strain>
    </source>
</reference>
<dbReference type="CDD" id="cd17316">
    <property type="entry name" value="MFS_SV2_like"/>
    <property type="match status" value="1"/>
</dbReference>
<dbReference type="OrthoDB" id="9787026at2"/>
<dbReference type="PROSITE" id="PS50850">
    <property type="entry name" value="MFS"/>
    <property type="match status" value="1"/>
</dbReference>
<dbReference type="InterPro" id="IPR020846">
    <property type="entry name" value="MFS_dom"/>
</dbReference>
<feature type="transmembrane region" description="Helical" evidence="6">
    <location>
        <begin position="329"/>
        <end position="352"/>
    </location>
</feature>
<dbReference type="PANTHER" id="PTHR48022:SF2">
    <property type="entry name" value="PLASTIDIC GLUCOSE TRANSPORTER 4"/>
    <property type="match status" value="1"/>
</dbReference>
<comment type="subcellular location">
    <subcellularLocation>
        <location evidence="1">Cell membrane</location>
        <topology evidence="1">Multi-pass membrane protein</topology>
    </subcellularLocation>
</comment>
<keyword evidence="3 6" id="KW-0812">Transmembrane</keyword>
<proteinExistence type="inferred from homology"/>
<sequence length="432" mass="46536">MQKAKRRFRFKLTGVIAGGMFIDGYILGVIGTVIGVIAVDLNMSLVWEGLIGSSALVGIFIGGPLGGWLADKLGRKPLFTVDLAIFIIGSVLQFFVDSAWQLFLVRLLMGMAIGADYSVGWPLLAEFAPKRIRGKLMAITEVAWYVGFVSAFIVGYAVSTATDADWRLILGTSTVPAIILFLARLGLPESPRWLMNQARTEEARRIATEYIEDPDDIVDCDRETTSEGKFRMLFSPQYRRATTFISVFWFCAVAPYFAIATFAASVLALYGLGDGLLGAIAINGLALAGVVVSVMLIERIGRRKLIIPQQWICAIVLLVIGLWTSAPPLVTLLCFLVFAFFNAMYTALTGVFPGEIFPTEIRGAGTGFATAFSRIGGALGTFALPWSMENLGVGTTMLLAAGICVVGAVVSQTLAPETMGRALSETSAPHRS</sequence>
<dbReference type="InterPro" id="IPR005829">
    <property type="entry name" value="Sugar_transporter_CS"/>
</dbReference>
<gene>
    <name evidence="8" type="ORF">AFA91_18375</name>
</gene>
<feature type="transmembrane region" description="Helical" evidence="6">
    <location>
        <begin position="276"/>
        <end position="298"/>
    </location>
</feature>
<dbReference type="KEGG" id="mgo:AFA91_18375"/>
<dbReference type="GO" id="GO:0005351">
    <property type="term" value="F:carbohydrate:proton symporter activity"/>
    <property type="evidence" value="ECO:0007669"/>
    <property type="project" value="TreeGrafter"/>
</dbReference>
<dbReference type="SUPFAM" id="SSF103473">
    <property type="entry name" value="MFS general substrate transporter"/>
    <property type="match status" value="1"/>
</dbReference>
<feature type="transmembrane region" description="Helical" evidence="6">
    <location>
        <begin position="102"/>
        <end position="124"/>
    </location>
</feature>
<evidence type="ECO:0000259" key="7">
    <source>
        <dbReference type="PROSITE" id="PS50850"/>
    </source>
</evidence>
<dbReference type="PANTHER" id="PTHR48022">
    <property type="entry name" value="PLASTIDIC GLUCOSE TRANSPORTER 4"/>
    <property type="match status" value="1"/>
</dbReference>
<evidence type="ECO:0000256" key="3">
    <source>
        <dbReference type="ARBA" id="ARBA00022692"/>
    </source>
</evidence>
<feature type="transmembrane region" description="Helical" evidence="6">
    <location>
        <begin position="364"/>
        <end position="385"/>
    </location>
</feature>
<evidence type="ECO:0000256" key="1">
    <source>
        <dbReference type="ARBA" id="ARBA00004651"/>
    </source>
</evidence>
<dbReference type="STRING" id="134601.AFA91_18375"/>
<dbReference type="InterPro" id="IPR036259">
    <property type="entry name" value="MFS_trans_sf"/>
</dbReference>
<feature type="transmembrane region" description="Helical" evidence="6">
    <location>
        <begin position="12"/>
        <end position="38"/>
    </location>
</feature>
<dbReference type="InterPro" id="IPR005828">
    <property type="entry name" value="MFS_sugar_transport-like"/>
</dbReference>
<feature type="transmembrane region" description="Helical" evidence="6">
    <location>
        <begin position="391"/>
        <end position="411"/>
    </location>
</feature>
<feature type="transmembrane region" description="Helical" evidence="6">
    <location>
        <begin position="305"/>
        <end position="323"/>
    </location>
</feature>